<keyword evidence="10" id="KW-0472">Membrane</keyword>
<dbReference type="InterPro" id="IPR011712">
    <property type="entry name" value="Sig_transdc_His_kin_sub3_dim/P"/>
</dbReference>
<feature type="transmembrane region" description="Helical" evidence="10">
    <location>
        <begin position="484"/>
        <end position="506"/>
    </location>
</feature>
<organism evidence="12 13">
    <name type="scientific">Ornithinimicrobium avium</name>
    <dbReference type="NCBI Taxonomy" id="2283195"/>
    <lineage>
        <taxon>Bacteria</taxon>
        <taxon>Bacillati</taxon>
        <taxon>Actinomycetota</taxon>
        <taxon>Actinomycetes</taxon>
        <taxon>Micrococcales</taxon>
        <taxon>Ornithinimicrobiaceae</taxon>
        <taxon>Ornithinimicrobium</taxon>
    </lineage>
</organism>
<gene>
    <name evidence="12" type="ORF">DV701_14150</name>
</gene>
<evidence type="ECO:0000256" key="7">
    <source>
        <dbReference type="ARBA" id="ARBA00022840"/>
    </source>
</evidence>
<feature type="region of interest" description="Disordered" evidence="9">
    <location>
        <begin position="55"/>
        <end position="84"/>
    </location>
</feature>
<dbReference type="Pfam" id="PF07730">
    <property type="entry name" value="HisKA_3"/>
    <property type="match status" value="1"/>
</dbReference>
<evidence type="ECO:0000259" key="11">
    <source>
        <dbReference type="Pfam" id="PF07730"/>
    </source>
</evidence>
<feature type="compositionally biased region" description="Basic residues" evidence="9">
    <location>
        <begin position="11"/>
        <end position="21"/>
    </location>
</feature>
<dbReference type="InterPro" id="IPR050482">
    <property type="entry name" value="Sensor_HK_TwoCompSys"/>
</dbReference>
<dbReference type="GO" id="GO:0046983">
    <property type="term" value="F:protein dimerization activity"/>
    <property type="evidence" value="ECO:0007669"/>
    <property type="project" value="InterPro"/>
</dbReference>
<evidence type="ECO:0000256" key="8">
    <source>
        <dbReference type="ARBA" id="ARBA00023012"/>
    </source>
</evidence>
<keyword evidence="8" id="KW-0902">Two-component regulatory system</keyword>
<keyword evidence="4" id="KW-0808">Transferase</keyword>
<dbReference type="Gene3D" id="1.20.5.1930">
    <property type="match status" value="1"/>
</dbReference>
<feature type="transmembrane region" description="Helical" evidence="10">
    <location>
        <begin position="213"/>
        <end position="235"/>
    </location>
</feature>
<evidence type="ECO:0000256" key="1">
    <source>
        <dbReference type="ARBA" id="ARBA00000085"/>
    </source>
</evidence>
<reference evidence="12 13" key="1">
    <citation type="submission" date="2018-07" db="EMBL/GenBank/DDBJ databases">
        <title>Complete genome sequencing of Ornithinimicrobium sp. AMA3305.</title>
        <authorList>
            <person name="Bae J.-W."/>
        </authorList>
    </citation>
    <scope>NUCLEOTIDE SEQUENCE [LARGE SCALE GENOMIC DNA]</scope>
    <source>
        <strain evidence="12 13">AMA3305</strain>
    </source>
</reference>
<dbReference type="AlphaFoldDB" id="A0A345NPZ9"/>
<feature type="compositionally biased region" description="Low complexity" evidence="9">
    <location>
        <begin position="58"/>
        <end position="74"/>
    </location>
</feature>
<dbReference type="PANTHER" id="PTHR24421">
    <property type="entry name" value="NITRATE/NITRITE SENSOR PROTEIN NARX-RELATED"/>
    <property type="match status" value="1"/>
</dbReference>
<dbReference type="Proteomes" id="UP000253790">
    <property type="component" value="Chromosome"/>
</dbReference>
<feature type="region of interest" description="Disordered" evidence="9">
    <location>
        <begin position="1"/>
        <end position="26"/>
    </location>
</feature>
<evidence type="ECO:0000256" key="3">
    <source>
        <dbReference type="ARBA" id="ARBA00022553"/>
    </source>
</evidence>
<accession>A0A345NPZ9</accession>
<dbReference type="PANTHER" id="PTHR24421:SF10">
    <property type="entry name" value="NITRATE_NITRITE SENSOR PROTEIN NARQ"/>
    <property type="match status" value="1"/>
</dbReference>
<dbReference type="GO" id="GO:0000155">
    <property type="term" value="F:phosphorelay sensor kinase activity"/>
    <property type="evidence" value="ECO:0007669"/>
    <property type="project" value="InterPro"/>
</dbReference>
<evidence type="ECO:0000256" key="4">
    <source>
        <dbReference type="ARBA" id="ARBA00022679"/>
    </source>
</evidence>
<dbReference type="EMBL" id="CP031229">
    <property type="protein sequence ID" value="AXH97107.1"/>
    <property type="molecule type" value="Genomic_DNA"/>
</dbReference>
<evidence type="ECO:0000256" key="9">
    <source>
        <dbReference type="SAM" id="MobiDB-lite"/>
    </source>
</evidence>
<dbReference type="EC" id="2.7.13.3" evidence="2"/>
<dbReference type="GO" id="GO:0005524">
    <property type="term" value="F:ATP binding"/>
    <property type="evidence" value="ECO:0007669"/>
    <property type="project" value="UniProtKB-KW"/>
</dbReference>
<dbReference type="CDD" id="cd16917">
    <property type="entry name" value="HATPase_UhpB-NarQ-NarX-like"/>
    <property type="match status" value="1"/>
</dbReference>
<dbReference type="KEGG" id="orn:DV701_14150"/>
<feature type="transmembrane region" description="Helical" evidence="10">
    <location>
        <begin position="188"/>
        <end position="207"/>
    </location>
</feature>
<keyword evidence="10" id="KW-0812">Transmembrane</keyword>
<dbReference type="GO" id="GO:0016020">
    <property type="term" value="C:membrane"/>
    <property type="evidence" value="ECO:0007669"/>
    <property type="project" value="InterPro"/>
</dbReference>
<sequence length="768" mass="79545">MEEPLTPPAHRGVRQGCRRRTGSAGWDGGHEVLLRTDALDARDVRRPCRRYQDRPRVVRPVSSSRRTPCRTPRSYAADVTRRQSGSPRTADRWLAAAVVAAAAAEALVRAHDHGSPALLLGLVGAGTFAPVAWRRVRPLACVGTLTGLALVGSLLQRWAQVPVTDSAVGVLVLVVAAYSLGAYAARRALLLGAPLPAVLVVATDLLAGTGRSTGAAVVFAVLFVVAVPVCAGRLVRARRTAAGELRRRSAELLAAGDQGAREAAARARLAVSKQVGQELLVGMAALTVRVDAAARAREMERGLDGAEIAGIEQDARALLVRTRQAVVSLVPDPDPDIPALAVPLTATSTGQATSGRVTAGPAGPSPWRPAAGARSWTALAGSVVAGTLLLELPHLAVRVPLPLAVLACVAVTLPLALAWASPLLLTACFWAVVVLVGSLVADLDGSLTGVALAFVPPFVAAALVRRALGPLALATCLVGLQLTLGWPGLGDALVVVLLSFAAGAAMQEGSRLVHDLRRSADEMARQHEAAARTAGMDERGRLARELHDALGHSLTVVVLQAGALRRARAARGTPAPRPTGAPLPTTGPGPTAGPVTDHEAETLAAMSRAGHIGLAELTAGLGSGQDDDVPTPWTDPGRPGLAAVGELLEHARDCGLSVRAELCDADPLLDAAGRVALYRVVQESLTNVLRHAPAAEVRVSVLSGERTVDVRVSSTAGERHAGPSDPARRGLLGMEERVRACGGRLEWRAVPAGGFDVRAILPLTRAPA</sequence>
<feature type="region of interest" description="Disordered" evidence="9">
    <location>
        <begin position="568"/>
        <end position="594"/>
    </location>
</feature>
<dbReference type="OrthoDB" id="227596at2"/>
<keyword evidence="13" id="KW-1185">Reference proteome</keyword>
<name>A0A345NPZ9_9MICO</name>
<feature type="domain" description="Signal transduction histidine kinase subgroup 3 dimerisation and phosphoacceptor" evidence="11">
    <location>
        <begin position="538"/>
        <end position="568"/>
    </location>
</feature>
<feature type="transmembrane region" description="Helical" evidence="10">
    <location>
        <begin position="161"/>
        <end position="181"/>
    </location>
</feature>
<comment type="catalytic activity">
    <reaction evidence="1">
        <text>ATP + protein L-histidine = ADP + protein N-phospho-L-histidine.</text>
        <dbReference type="EC" id="2.7.13.3"/>
    </reaction>
</comment>
<dbReference type="SUPFAM" id="SSF55874">
    <property type="entry name" value="ATPase domain of HSP90 chaperone/DNA topoisomerase II/histidine kinase"/>
    <property type="match status" value="1"/>
</dbReference>
<evidence type="ECO:0000256" key="10">
    <source>
        <dbReference type="SAM" id="Phobius"/>
    </source>
</evidence>
<feature type="transmembrane region" description="Helical" evidence="10">
    <location>
        <begin position="447"/>
        <end position="464"/>
    </location>
</feature>
<dbReference type="InterPro" id="IPR036890">
    <property type="entry name" value="HATPase_C_sf"/>
</dbReference>
<evidence type="ECO:0000256" key="5">
    <source>
        <dbReference type="ARBA" id="ARBA00022741"/>
    </source>
</evidence>
<evidence type="ECO:0000256" key="6">
    <source>
        <dbReference type="ARBA" id="ARBA00022777"/>
    </source>
</evidence>
<proteinExistence type="predicted"/>
<keyword evidence="5" id="KW-0547">Nucleotide-binding</keyword>
<dbReference type="Gene3D" id="3.30.565.10">
    <property type="entry name" value="Histidine kinase-like ATPase, C-terminal domain"/>
    <property type="match status" value="1"/>
</dbReference>
<evidence type="ECO:0000313" key="13">
    <source>
        <dbReference type="Proteomes" id="UP000253790"/>
    </source>
</evidence>
<keyword evidence="3" id="KW-0597">Phosphoprotein</keyword>
<feature type="compositionally biased region" description="Pro residues" evidence="9">
    <location>
        <begin position="575"/>
        <end position="587"/>
    </location>
</feature>
<feature type="transmembrane region" description="Helical" evidence="10">
    <location>
        <begin position="423"/>
        <end position="440"/>
    </location>
</feature>
<keyword evidence="7" id="KW-0067">ATP-binding</keyword>
<evidence type="ECO:0000256" key="2">
    <source>
        <dbReference type="ARBA" id="ARBA00012438"/>
    </source>
</evidence>
<protein>
    <recommendedName>
        <fullName evidence="2">histidine kinase</fullName>
        <ecNumber evidence="2">2.7.13.3</ecNumber>
    </recommendedName>
</protein>
<keyword evidence="6" id="KW-0418">Kinase</keyword>
<keyword evidence="10" id="KW-1133">Transmembrane helix</keyword>
<evidence type="ECO:0000313" key="12">
    <source>
        <dbReference type="EMBL" id="AXH97107.1"/>
    </source>
</evidence>